<evidence type="ECO:0000256" key="1">
    <source>
        <dbReference type="SAM" id="MobiDB-lite"/>
    </source>
</evidence>
<feature type="compositionally biased region" description="Basic and acidic residues" evidence="1">
    <location>
        <begin position="162"/>
        <end position="172"/>
    </location>
</feature>
<evidence type="ECO:0000313" key="2">
    <source>
        <dbReference type="EMBL" id="THH12626.1"/>
    </source>
</evidence>
<keyword evidence="3" id="KW-1185">Reference proteome</keyword>
<comment type="caution">
    <text evidence="2">The sequence shown here is derived from an EMBL/GenBank/DDBJ whole genome shotgun (WGS) entry which is preliminary data.</text>
</comment>
<dbReference type="Proteomes" id="UP000310158">
    <property type="component" value="Unassembled WGS sequence"/>
</dbReference>
<proteinExistence type="predicted"/>
<reference evidence="2 3" key="1">
    <citation type="submission" date="2019-02" db="EMBL/GenBank/DDBJ databases">
        <title>Genome sequencing of the rare red list fungi Bondarzewia mesenterica.</title>
        <authorList>
            <person name="Buettner E."/>
            <person name="Kellner H."/>
        </authorList>
    </citation>
    <scope>NUCLEOTIDE SEQUENCE [LARGE SCALE GENOMIC DNA]</scope>
    <source>
        <strain evidence="2 3">DSM 108281</strain>
    </source>
</reference>
<protein>
    <submittedName>
        <fullName evidence="2">Uncharacterized protein</fullName>
    </submittedName>
</protein>
<dbReference type="AlphaFoldDB" id="A0A4S4LKJ1"/>
<gene>
    <name evidence="2" type="ORF">EW146_g7521</name>
</gene>
<dbReference type="EMBL" id="SGPL01000438">
    <property type="protein sequence ID" value="THH12626.1"/>
    <property type="molecule type" value="Genomic_DNA"/>
</dbReference>
<dbReference type="OrthoDB" id="5597211at2759"/>
<sequence length="172" mass="19070">MAALTAARNISRRTLLLRRHVSSTPSSAPPTFSLPPSKLRALISLYHQSGQFITPKSLDKAIDNAFTEKETALLRAIPYVVGNLKAEVSRRRSLPKFGQVDEIDSSEEGMSEEKNRRVSAVFEALYGTQAGRNPGLEVLQDTWASNEQRLQEAESEIQEAESETKPAREQSS</sequence>
<evidence type="ECO:0000313" key="3">
    <source>
        <dbReference type="Proteomes" id="UP000310158"/>
    </source>
</evidence>
<organism evidence="2 3">
    <name type="scientific">Bondarzewia mesenterica</name>
    <dbReference type="NCBI Taxonomy" id="1095465"/>
    <lineage>
        <taxon>Eukaryota</taxon>
        <taxon>Fungi</taxon>
        <taxon>Dikarya</taxon>
        <taxon>Basidiomycota</taxon>
        <taxon>Agaricomycotina</taxon>
        <taxon>Agaricomycetes</taxon>
        <taxon>Russulales</taxon>
        <taxon>Bondarzewiaceae</taxon>
        <taxon>Bondarzewia</taxon>
    </lineage>
</organism>
<name>A0A4S4LKJ1_9AGAM</name>
<accession>A0A4S4LKJ1</accession>
<feature type="region of interest" description="Disordered" evidence="1">
    <location>
        <begin position="141"/>
        <end position="172"/>
    </location>
</feature>